<accession>A0ABP3UGA9</accession>
<comment type="caution">
    <text evidence="2">The sequence shown here is derived from an EMBL/GenBank/DDBJ whole genome shotgun (WGS) entry which is preliminary data.</text>
</comment>
<gene>
    <name evidence="2" type="ORF">GCM10008905_29430</name>
</gene>
<feature type="transmembrane region" description="Helical" evidence="1">
    <location>
        <begin position="68"/>
        <end position="85"/>
    </location>
</feature>
<feature type="transmembrane region" description="Helical" evidence="1">
    <location>
        <begin position="146"/>
        <end position="166"/>
    </location>
</feature>
<sequence>MGMGKKRVFLLTLLTLMIMLQGRVYANSSWHWVTVSPKLVLPIAIILTLVIETFIIYKYGTVQGKDKVLIVVALANIASFVLPYIERAKRFMAVAGHWYYAWIKAFDSGPYYIVLTGYLILTLIVEFPIVYLVLKKYSKDNKTLGKAILVANIITTLIVAVLERLLCHGRW</sequence>
<dbReference type="EMBL" id="BAAACF010000006">
    <property type="protein sequence ID" value="GAA0729455.1"/>
    <property type="molecule type" value="Genomic_DNA"/>
</dbReference>
<keyword evidence="1" id="KW-0812">Transmembrane</keyword>
<evidence type="ECO:0000256" key="1">
    <source>
        <dbReference type="SAM" id="Phobius"/>
    </source>
</evidence>
<evidence type="ECO:0000313" key="3">
    <source>
        <dbReference type="Proteomes" id="UP001500339"/>
    </source>
</evidence>
<keyword evidence="1" id="KW-1133">Transmembrane helix</keyword>
<evidence type="ECO:0000313" key="2">
    <source>
        <dbReference type="EMBL" id="GAA0729455.1"/>
    </source>
</evidence>
<feature type="transmembrane region" description="Helical" evidence="1">
    <location>
        <begin position="111"/>
        <end position="134"/>
    </location>
</feature>
<name>A0ABP3UGA9_9CLOT</name>
<protein>
    <submittedName>
        <fullName evidence="2">Uncharacterized protein</fullName>
    </submittedName>
</protein>
<dbReference type="Proteomes" id="UP001500339">
    <property type="component" value="Unassembled WGS sequence"/>
</dbReference>
<keyword evidence="1" id="KW-0472">Membrane</keyword>
<reference evidence="3" key="1">
    <citation type="journal article" date="2019" name="Int. J. Syst. Evol. Microbiol.">
        <title>The Global Catalogue of Microorganisms (GCM) 10K type strain sequencing project: providing services to taxonomists for standard genome sequencing and annotation.</title>
        <authorList>
            <consortium name="The Broad Institute Genomics Platform"/>
            <consortium name="The Broad Institute Genome Sequencing Center for Infectious Disease"/>
            <person name="Wu L."/>
            <person name="Ma J."/>
        </authorList>
    </citation>
    <scope>NUCLEOTIDE SEQUENCE [LARGE SCALE GENOMIC DNA]</scope>
    <source>
        <strain evidence="3">JCM 1405</strain>
    </source>
</reference>
<keyword evidence="3" id="KW-1185">Reference proteome</keyword>
<organism evidence="2 3">
    <name type="scientific">Clostridium malenominatum</name>
    <dbReference type="NCBI Taxonomy" id="1539"/>
    <lineage>
        <taxon>Bacteria</taxon>
        <taxon>Bacillati</taxon>
        <taxon>Bacillota</taxon>
        <taxon>Clostridia</taxon>
        <taxon>Eubacteriales</taxon>
        <taxon>Clostridiaceae</taxon>
        <taxon>Clostridium</taxon>
    </lineage>
</organism>
<feature type="transmembrane region" description="Helical" evidence="1">
    <location>
        <begin position="36"/>
        <end position="56"/>
    </location>
</feature>
<proteinExistence type="predicted"/>